<reference evidence="6" key="1">
    <citation type="submission" date="2021-01" db="EMBL/GenBank/DDBJ databases">
        <title>Metabolic potential, ecology and presence of endohyphal bacteria is reflected in genomic diversity of Mucoromycotina.</title>
        <authorList>
            <person name="Muszewska A."/>
            <person name="Okrasinska A."/>
            <person name="Steczkiewicz K."/>
            <person name="Drgas O."/>
            <person name="Orlowska M."/>
            <person name="Perlinska-Lenart U."/>
            <person name="Aleksandrzak-Piekarczyk T."/>
            <person name="Szatraj K."/>
            <person name="Zielenkiewicz U."/>
            <person name="Pilsyk S."/>
            <person name="Malc E."/>
            <person name="Mieczkowski P."/>
            <person name="Kruszewska J.S."/>
            <person name="Biernat P."/>
            <person name="Pawlowska J."/>
        </authorList>
    </citation>
    <scope>NUCLEOTIDE SEQUENCE</scope>
    <source>
        <strain evidence="6">WA0000018081</strain>
    </source>
</reference>
<organism evidence="6 7">
    <name type="scientific">Thamnidium elegans</name>
    <dbReference type="NCBI Taxonomy" id="101142"/>
    <lineage>
        <taxon>Eukaryota</taxon>
        <taxon>Fungi</taxon>
        <taxon>Fungi incertae sedis</taxon>
        <taxon>Mucoromycota</taxon>
        <taxon>Mucoromycotina</taxon>
        <taxon>Mucoromycetes</taxon>
        <taxon>Mucorales</taxon>
        <taxon>Mucorineae</taxon>
        <taxon>Mucoraceae</taxon>
        <taxon>Thamnidium</taxon>
    </lineage>
</organism>
<feature type="compositionally biased region" description="Polar residues" evidence="4">
    <location>
        <begin position="244"/>
        <end position="266"/>
    </location>
</feature>
<dbReference type="InterPro" id="IPR036390">
    <property type="entry name" value="WH_DNA-bd_sf"/>
</dbReference>
<dbReference type="PANTHER" id="PTHR22792:SF131">
    <property type="entry name" value="LA-RELATED PROTEIN LARP4B"/>
    <property type="match status" value="1"/>
</dbReference>
<feature type="region of interest" description="Disordered" evidence="4">
    <location>
        <begin position="218"/>
        <end position="454"/>
    </location>
</feature>
<dbReference type="GO" id="GO:0045727">
    <property type="term" value="P:positive regulation of translation"/>
    <property type="evidence" value="ECO:0007669"/>
    <property type="project" value="TreeGrafter"/>
</dbReference>
<dbReference type="InterPro" id="IPR045180">
    <property type="entry name" value="La_dom_prot"/>
</dbReference>
<feature type="compositionally biased region" description="Basic and acidic residues" evidence="4">
    <location>
        <begin position="376"/>
        <end position="423"/>
    </location>
</feature>
<sequence length="454" mass="52327">MTVPTPESNQGTDFRKRPFVNKYKRNGNVYNRELFHYPMSYGYYPPPSVYYPPITTRDDDLEITMHDDNTSSAELGRRSDQMSQMDGDLFVPIITIANFKRVREWTTDVNLIVNTLRESNTVTVDDSGTKVKPNISVERKTVILRDVPDCTEQEMIDLLNHLNSPPVQSIKQDIGNMWYFTFESEQYALQLLTSVRGKSFKDQAIAARMKSEPVLRVSYQSSNNQKTHQVGGRSLSPRVGNRPNYLNKSTENQFSSELSTTTNQLDKMSIRDGNKSKKRFNNNANANNKNTPYNNTSKFNPKNNTNNNTTQTRQPYKKSIKPDSNLTTNTTTSKTETELKPTSFPPLPTQVTADIKPWTNNTEKRSIADIIKSHPKKQEDKAEVKKEDKKEDTKEDKKEDKKDKKDKDKKEEKKDKKEEKKEELETEAFPSLCNTSDEFKSNTFSYADMLKRKD</sequence>
<dbReference type="EMBL" id="JAEPRE010000091">
    <property type="protein sequence ID" value="KAG2233036.1"/>
    <property type="molecule type" value="Genomic_DNA"/>
</dbReference>
<evidence type="ECO:0000256" key="4">
    <source>
        <dbReference type="SAM" id="MobiDB-lite"/>
    </source>
</evidence>
<proteinExistence type="predicted"/>
<dbReference type="Pfam" id="PF26088">
    <property type="entry name" value="RRM_LARP4"/>
    <property type="match status" value="1"/>
</dbReference>
<evidence type="ECO:0000256" key="2">
    <source>
        <dbReference type="ARBA" id="ARBA00022884"/>
    </source>
</evidence>
<feature type="compositionally biased region" description="Low complexity" evidence="4">
    <location>
        <begin position="324"/>
        <end position="334"/>
    </location>
</feature>
<dbReference type="PROSITE" id="PS50961">
    <property type="entry name" value="HTH_LA"/>
    <property type="match status" value="1"/>
</dbReference>
<dbReference type="SUPFAM" id="SSF46785">
    <property type="entry name" value="Winged helix' DNA-binding domain"/>
    <property type="match status" value="1"/>
</dbReference>
<feature type="domain" description="HTH La-type RNA-binding" evidence="5">
    <location>
        <begin position="47"/>
        <end position="141"/>
    </location>
</feature>
<comment type="caution">
    <text evidence="6">The sequence shown here is derived from an EMBL/GenBank/DDBJ whole genome shotgun (WGS) entry which is preliminary data.</text>
</comment>
<evidence type="ECO:0000256" key="3">
    <source>
        <dbReference type="PROSITE-ProRule" id="PRU00332"/>
    </source>
</evidence>
<accession>A0A8H7SQ09</accession>
<dbReference type="InterPro" id="IPR058699">
    <property type="entry name" value="RRM_LARP4/4B"/>
</dbReference>
<dbReference type="PANTHER" id="PTHR22792">
    <property type="entry name" value="LUPUS LA PROTEIN-RELATED"/>
    <property type="match status" value="1"/>
</dbReference>
<dbReference type="InterPro" id="IPR036388">
    <property type="entry name" value="WH-like_DNA-bd_sf"/>
</dbReference>
<dbReference type="AlphaFoldDB" id="A0A8H7SQ09"/>
<evidence type="ECO:0000256" key="1">
    <source>
        <dbReference type="ARBA" id="ARBA00022553"/>
    </source>
</evidence>
<dbReference type="InterPro" id="IPR006630">
    <property type="entry name" value="La_HTH"/>
</dbReference>
<dbReference type="SMART" id="SM00715">
    <property type="entry name" value="LA"/>
    <property type="match status" value="1"/>
</dbReference>
<keyword evidence="2 3" id="KW-0694">RNA-binding</keyword>
<name>A0A8H7SQ09_9FUNG</name>
<feature type="compositionally biased region" description="Low complexity" evidence="4">
    <location>
        <begin position="281"/>
        <end position="312"/>
    </location>
</feature>
<keyword evidence="7" id="KW-1185">Reference proteome</keyword>
<dbReference type="GO" id="GO:0003730">
    <property type="term" value="F:mRNA 3'-UTR binding"/>
    <property type="evidence" value="ECO:0007669"/>
    <property type="project" value="TreeGrafter"/>
</dbReference>
<dbReference type="GO" id="GO:0005829">
    <property type="term" value="C:cytosol"/>
    <property type="evidence" value="ECO:0007669"/>
    <property type="project" value="TreeGrafter"/>
</dbReference>
<evidence type="ECO:0000313" key="7">
    <source>
        <dbReference type="Proteomes" id="UP000613177"/>
    </source>
</evidence>
<keyword evidence="1" id="KW-0597">Phosphoprotein</keyword>
<feature type="compositionally biased region" description="Polar residues" evidence="4">
    <location>
        <begin position="432"/>
        <end position="445"/>
    </location>
</feature>
<gene>
    <name evidence="6" type="ORF">INT48_009836</name>
</gene>
<evidence type="ECO:0000259" key="5">
    <source>
        <dbReference type="PROSITE" id="PS50961"/>
    </source>
</evidence>
<dbReference type="Gene3D" id="1.10.10.10">
    <property type="entry name" value="Winged helix-like DNA-binding domain superfamily/Winged helix DNA-binding domain"/>
    <property type="match status" value="1"/>
</dbReference>
<dbReference type="GO" id="GO:0010494">
    <property type="term" value="C:cytoplasmic stress granule"/>
    <property type="evidence" value="ECO:0007669"/>
    <property type="project" value="TreeGrafter"/>
</dbReference>
<dbReference type="Proteomes" id="UP000613177">
    <property type="component" value="Unassembled WGS sequence"/>
</dbReference>
<feature type="compositionally biased region" description="Polar residues" evidence="4">
    <location>
        <begin position="218"/>
        <end position="228"/>
    </location>
</feature>
<protein>
    <recommendedName>
        <fullName evidence="5">HTH La-type RNA-binding domain-containing protein</fullName>
    </recommendedName>
</protein>
<evidence type="ECO:0000313" key="6">
    <source>
        <dbReference type="EMBL" id="KAG2233036.1"/>
    </source>
</evidence>